<proteinExistence type="predicted"/>
<gene>
    <name evidence="1" type="ORF">UFOVP1457_23</name>
</gene>
<sequence>MKEGLLSGTVCPLPTQDIEVNLKNRNNVFKNFGYGAPNPNEPNDAFWLKKAKMYNAPIDTVKTMRCGNCAAFIQTPKMMECIKSGLEKGKSSPNELDYDQQFIDAADLGFCELFHFTCAALRTCDAWKSGGSIKKDTK</sequence>
<protein>
    <submittedName>
        <fullName evidence="1">Uncharacterized protein</fullName>
    </submittedName>
</protein>
<reference evidence="1" key="1">
    <citation type="submission" date="2020-05" db="EMBL/GenBank/DDBJ databases">
        <authorList>
            <person name="Chiriac C."/>
            <person name="Salcher M."/>
            <person name="Ghai R."/>
            <person name="Kavagutti S V."/>
        </authorList>
    </citation>
    <scope>NUCLEOTIDE SEQUENCE</scope>
</reference>
<accession>A0A6J5SIF8</accession>
<organism evidence="1">
    <name type="scientific">uncultured Caudovirales phage</name>
    <dbReference type="NCBI Taxonomy" id="2100421"/>
    <lineage>
        <taxon>Viruses</taxon>
        <taxon>Duplodnaviria</taxon>
        <taxon>Heunggongvirae</taxon>
        <taxon>Uroviricota</taxon>
        <taxon>Caudoviricetes</taxon>
        <taxon>Peduoviridae</taxon>
        <taxon>Maltschvirus</taxon>
        <taxon>Maltschvirus maltsch</taxon>
    </lineage>
</organism>
<evidence type="ECO:0000313" key="1">
    <source>
        <dbReference type="EMBL" id="CAB4214152.1"/>
    </source>
</evidence>
<name>A0A6J5SIF8_9CAUD</name>
<dbReference type="EMBL" id="LR797409">
    <property type="protein sequence ID" value="CAB4214152.1"/>
    <property type="molecule type" value="Genomic_DNA"/>
</dbReference>